<dbReference type="Proteomes" id="UP001583280">
    <property type="component" value="Unassembled WGS sequence"/>
</dbReference>
<comment type="caution">
    <text evidence="2">The sequence shown here is derived from an EMBL/GenBank/DDBJ whole genome shotgun (WGS) entry which is preliminary data.</text>
</comment>
<feature type="signal peptide" evidence="1">
    <location>
        <begin position="1"/>
        <end position="17"/>
    </location>
</feature>
<evidence type="ECO:0000313" key="3">
    <source>
        <dbReference type="Proteomes" id="UP001583280"/>
    </source>
</evidence>
<evidence type="ECO:0000256" key="1">
    <source>
        <dbReference type="SAM" id="SignalP"/>
    </source>
</evidence>
<keyword evidence="3" id="KW-1185">Reference proteome</keyword>
<keyword evidence="1" id="KW-0732">Signal</keyword>
<sequence>MKFLSALTLVLAPLAMAQEPSAAATSTPAPTTTCISTMTLTKTLTLVRTSHTASVYANGTYAASSTGFVSYTSATLSASNTGGTTGSTSVPETGAAGMLSPQGLLAGAAGLLAVALM</sequence>
<feature type="chain" id="PRO_5046854075" evidence="1">
    <location>
        <begin position="18"/>
        <end position="117"/>
    </location>
</feature>
<accession>A0ABR3Z3H2</accession>
<proteinExistence type="predicted"/>
<protein>
    <submittedName>
        <fullName evidence="2">Uncharacterized protein</fullName>
    </submittedName>
</protein>
<name>A0ABR3Z3H2_9PEZI</name>
<reference evidence="2 3" key="1">
    <citation type="journal article" date="2024" name="IMA Fungus">
        <title>IMA Genome - F19 : A genome assembly and annotation guide to empower mycologists, including annotated draft genome sequences of Ceratocystis pirilliformis, Diaporthe australafricana, Fusarium ophioides, Paecilomyces lecythidis, and Sporothrix stenoceras.</title>
        <authorList>
            <person name="Aylward J."/>
            <person name="Wilson A.M."/>
            <person name="Visagie C.M."/>
            <person name="Spraker J."/>
            <person name="Barnes I."/>
            <person name="Buitendag C."/>
            <person name="Ceriani C."/>
            <person name="Del Mar Angel L."/>
            <person name="du Plessis D."/>
            <person name="Fuchs T."/>
            <person name="Gasser K."/>
            <person name="Kramer D."/>
            <person name="Li W."/>
            <person name="Munsamy K."/>
            <person name="Piso A."/>
            <person name="Price J.L."/>
            <person name="Sonnekus B."/>
            <person name="Thomas C."/>
            <person name="van der Nest A."/>
            <person name="van Dijk A."/>
            <person name="van Heerden A."/>
            <person name="van Vuuren N."/>
            <person name="Yilmaz N."/>
            <person name="Duong T.A."/>
            <person name="van der Merwe N.A."/>
            <person name="Wingfield M.J."/>
            <person name="Wingfield B.D."/>
        </authorList>
    </citation>
    <scope>NUCLEOTIDE SEQUENCE [LARGE SCALE GENOMIC DNA]</scope>
    <source>
        <strain evidence="2 3">CMW 12675</strain>
    </source>
</reference>
<evidence type="ECO:0000313" key="2">
    <source>
        <dbReference type="EMBL" id="KAL1894797.1"/>
    </source>
</evidence>
<dbReference type="EMBL" id="JAWDJO010000084">
    <property type="protein sequence ID" value="KAL1894797.1"/>
    <property type="molecule type" value="Genomic_DNA"/>
</dbReference>
<gene>
    <name evidence="2" type="ORF">Cpir12675_003490</name>
</gene>
<organism evidence="2 3">
    <name type="scientific">Ceratocystis pirilliformis</name>
    <dbReference type="NCBI Taxonomy" id="259994"/>
    <lineage>
        <taxon>Eukaryota</taxon>
        <taxon>Fungi</taxon>
        <taxon>Dikarya</taxon>
        <taxon>Ascomycota</taxon>
        <taxon>Pezizomycotina</taxon>
        <taxon>Sordariomycetes</taxon>
        <taxon>Hypocreomycetidae</taxon>
        <taxon>Microascales</taxon>
        <taxon>Ceratocystidaceae</taxon>
        <taxon>Ceratocystis</taxon>
    </lineage>
</organism>